<dbReference type="SUPFAM" id="SSF53383">
    <property type="entry name" value="PLP-dependent transferases"/>
    <property type="match status" value="1"/>
</dbReference>
<dbReference type="Pfam" id="PF24883">
    <property type="entry name" value="NPHP3_N"/>
    <property type="match status" value="1"/>
</dbReference>
<keyword evidence="7" id="KW-1185">Reference proteome</keyword>
<dbReference type="OrthoDB" id="691673at2759"/>
<keyword evidence="1" id="KW-0677">Repeat</keyword>
<evidence type="ECO:0000259" key="4">
    <source>
        <dbReference type="Pfam" id="PF01048"/>
    </source>
</evidence>
<organism evidence="6 7">
    <name type="scientific">Fusarium albosuccineum</name>
    <dbReference type="NCBI Taxonomy" id="1237068"/>
    <lineage>
        <taxon>Eukaryota</taxon>
        <taxon>Fungi</taxon>
        <taxon>Dikarya</taxon>
        <taxon>Ascomycota</taxon>
        <taxon>Pezizomycotina</taxon>
        <taxon>Sordariomycetes</taxon>
        <taxon>Hypocreomycetidae</taxon>
        <taxon>Hypocreales</taxon>
        <taxon>Nectriaceae</taxon>
        <taxon>Fusarium</taxon>
        <taxon>Fusarium decemcellulare species complex</taxon>
    </lineage>
</organism>
<dbReference type="Gene3D" id="3.40.640.10">
    <property type="entry name" value="Type I PLP-dependent aspartate aminotransferase-like (Major domain)"/>
    <property type="match status" value="1"/>
</dbReference>
<dbReference type="InterPro" id="IPR027417">
    <property type="entry name" value="P-loop_NTPase"/>
</dbReference>
<evidence type="ECO:0000313" key="7">
    <source>
        <dbReference type="Proteomes" id="UP000554235"/>
    </source>
</evidence>
<dbReference type="GO" id="GO:0003824">
    <property type="term" value="F:catalytic activity"/>
    <property type="evidence" value="ECO:0007669"/>
    <property type="project" value="InterPro"/>
</dbReference>
<sequence length="1335" mass="149595">MGSLDHKLGPVDLSHHINAKSKARHPSPLKDIIKFMNYDGMISLAGGLPHPSLFPLERAQFDTLAPSASLSDDARGKDLLSLNLGRGSSPGDLDLTQFLQYGSGAGNRELIQLARELTDRVHSPPCEYECLLHPGNTNAWSKVVGLLCEDNDCVIVEEFTYPSAQALWIPLGITAAPVPADAEGILATDLRKMLASWDEASRGRRRPHVLYLVSVGSNPTGITISAQRRKEIYAVCVEFDLVIVEDDPYYFLQYPRYTPKTKEPTFEPKTTTEFLQSLTPSFLSIDTQGRVIRLESFSKTLFPGLRLGYFVANPLFTERLLRATEVETQDPAGLSQAFTLALFQQWGHDGYLTWLQRLQFQYRTRRDWLISAFCEQFTVVPAAKSPVPTAQGYVACLREKDTAKLRPVFSFVDPEAGMFVWSKFYFEGVSRFTELEGQSLDDPEQSFAQEIWQAMAAELVLLTPGSYYHAWQGAGKVTTKARGADPRSAYFRFSFATPTAKRSDIRGREAWLEDGVRYGWIDQKVLETLKRLTSLLPQRHVVNFFHLQKASLLPYPGSSRVCLLKHHPAPCKPVLRPLLAMGALKMSVFVDAKRKRDGTDGTASLPSIPKRHKMTHGDDQVQRTLSPGDYPVGWICALPVEMAAAKAMLDHVHRSVPTSADDTNTYTMGNLGCHNIVIACLPARRFGLNNAAAVASNMLRSFPSIRFGLMVGIGGGVPGKVDIRLGDVVVSDEVVQYDFGKTVQDGKFRRTGTLNKPPRSLTTAVAKLQADHASEPSKIPVILSEMLEKHPRMTLYTHRGTLQDQLFDSAYDHVESMDTCDSCSPSRLIHRSIRAGIDPKIHYGVIAPENQVMKHGKTRDKLAEELNILCFEMEAAGLMDNFPCLVIRGICDYSDSHKNKQWQEYSAATAAAYAKELLSVIPSIEAKVNETLNIISDRRERLLDSLSFDMIDSRPATVKVQYPNTCEWLLTHSDYLDWFNMAKAGEHHGFLWIKGKPGAGKSTIMKFAATQASNDKSNTAMSFFFNARGAELEKSTTGMYRALLFRLLVALPNCLEVLDPEHNSTLDALYTGLVNERQPEWDIEVLQELLRSAVKKLDQERLICFIDAIDECAEAEVEGMVEYFEELGVFAGLKGVCLRICFSSRHYPHVDIQYGRKLVLELQEGHEKDIATYIEKKLKVGKGKASEGIRSTMQRKAAGVFMWAVLAVEILNSEYKSGRMFAVKRRIDTIPTKLSDLFKEILSRDRNNLRDMRLGIQWILFSKRPLKLEEYYFAAVSGLSPEELGEWEQEDLTTDDMGRFLLSSSKGLAEITKGNPQTVQFIHESSLTTRILEIF</sequence>
<dbReference type="PANTHER" id="PTHR46082:SF11">
    <property type="entry name" value="AAA+ ATPASE DOMAIN-CONTAINING PROTEIN-RELATED"/>
    <property type="match status" value="1"/>
</dbReference>
<dbReference type="InterPro" id="IPR053137">
    <property type="entry name" value="NLR-like"/>
</dbReference>
<evidence type="ECO:0000259" key="5">
    <source>
        <dbReference type="Pfam" id="PF24883"/>
    </source>
</evidence>
<dbReference type="Gene3D" id="3.40.50.300">
    <property type="entry name" value="P-loop containing nucleotide triphosphate hydrolases"/>
    <property type="match status" value="1"/>
</dbReference>
<feature type="domain" description="Nephrocystin 3-like N-terminal" evidence="5">
    <location>
        <begin position="964"/>
        <end position="1145"/>
    </location>
</feature>
<feature type="domain" description="Aminotransferase class I/classII large" evidence="3">
    <location>
        <begin position="98"/>
        <end position="483"/>
    </location>
</feature>
<evidence type="ECO:0000256" key="2">
    <source>
        <dbReference type="SAM" id="MobiDB-lite"/>
    </source>
</evidence>
<dbReference type="Gene3D" id="3.40.50.1580">
    <property type="entry name" value="Nucleoside phosphorylase domain"/>
    <property type="match status" value="1"/>
</dbReference>
<feature type="domain" description="Nucleoside phosphorylase" evidence="4">
    <location>
        <begin position="632"/>
        <end position="914"/>
    </location>
</feature>
<evidence type="ECO:0000313" key="6">
    <source>
        <dbReference type="EMBL" id="KAF4459813.1"/>
    </source>
</evidence>
<name>A0A8H4P744_9HYPO</name>
<evidence type="ECO:0000256" key="1">
    <source>
        <dbReference type="ARBA" id="ARBA00022737"/>
    </source>
</evidence>
<dbReference type="GO" id="GO:0009116">
    <property type="term" value="P:nucleoside metabolic process"/>
    <property type="evidence" value="ECO:0007669"/>
    <property type="project" value="InterPro"/>
</dbReference>
<gene>
    <name evidence="6" type="ORF">FALBO_13426</name>
</gene>
<feature type="region of interest" description="Disordered" evidence="2">
    <location>
        <begin position="596"/>
        <end position="622"/>
    </location>
</feature>
<dbReference type="InterPro" id="IPR015421">
    <property type="entry name" value="PyrdxlP-dep_Trfase_major"/>
</dbReference>
<evidence type="ECO:0000259" key="3">
    <source>
        <dbReference type="Pfam" id="PF00155"/>
    </source>
</evidence>
<comment type="caution">
    <text evidence="6">The sequence shown here is derived from an EMBL/GenBank/DDBJ whole genome shotgun (WGS) entry which is preliminary data.</text>
</comment>
<dbReference type="Pfam" id="PF01048">
    <property type="entry name" value="PNP_UDP_1"/>
    <property type="match status" value="1"/>
</dbReference>
<dbReference type="InterPro" id="IPR015424">
    <property type="entry name" value="PyrdxlP-dep_Trfase"/>
</dbReference>
<reference evidence="6 7" key="1">
    <citation type="submission" date="2020-01" db="EMBL/GenBank/DDBJ databases">
        <title>Identification and distribution of gene clusters putatively required for synthesis of sphingolipid metabolism inhibitors in phylogenetically diverse species of the filamentous fungus Fusarium.</title>
        <authorList>
            <person name="Kim H.-S."/>
            <person name="Busman M."/>
            <person name="Brown D.W."/>
            <person name="Divon H."/>
            <person name="Uhlig S."/>
            <person name="Proctor R.H."/>
        </authorList>
    </citation>
    <scope>NUCLEOTIDE SEQUENCE [LARGE SCALE GENOMIC DNA]</scope>
    <source>
        <strain evidence="6 7">NRRL 20459</strain>
    </source>
</reference>
<dbReference type="EMBL" id="JAADYS010002085">
    <property type="protein sequence ID" value="KAF4459813.1"/>
    <property type="molecule type" value="Genomic_DNA"/>
</dbReference>
<protein>
    <submittedName>
        <fullName evidence="6">Pfs NACHT and Ankyrin domain</fullName>
    </submittedName>
</protein>
<dbReference type="CDD" id="cd00609">
    <property type="entry name" value="AAT_like"/>
    <property type="match status" value="1"/>
</dbReference>
<dbReference type="InterPro" id="IPR004839">
    <property type="entry name" value="Aminotransferase_I/II_large"/>
</dbReference>
<dbReference type="GO" id="GO:0030170">
    <property type="term" value="F:pyridoxal phosphate binding"/>
    <property type="evidence" value="ECO:0007669"/>
    <property type="project" value="InterPro"/>
</dbReference>
<dbReference type="PANTHER" id="PTHR46082">
    <property type="entry name" value="ATP/GTP-BINDING PROTEIN-RELATED"/>
    <property type="match status" value="1"/>
</dbReference>
<dbReference type="SUPFAM" id="SSF52540">
    <property type="entry name" value="P-loop containing nucleoside triphosphate hydrolases"/>
    <property type="match status" value="1"/>
</dbReference>
<dbReference type="InterPro" id="IPR000845">
    <property type="entry name" value="Nucleoside_phosphorylase_d"/>
</dbReference>
<dbReference type="SUPFAM" id="SSF53167">
    <property type="entry name" value="Purine and uridine phosphorylases"/>
    <property type="match status" value="1"/>
</dbReference>
<dbReference type="Proteomes" id="UP000554235">
    <property type="component" value="Unassembled WGS sequence"/>
</dbReference>
<dbReference type="InterPro" id="IPR035994">
    <property type="entry name" value="Nucleoside_phosphorylase_sf"/>
</dbReference>
<accession>A0A8H4P744</accession>
<proteinExistence type="predicted"/>
<dbReference type="Pfam" id="PF00155">
    <property type="entry name" value="Aminotran_1_2"/>
    <property type="match status" value="1"/>
</dbReference>
<dbReference type="InterPro" id="IPR056884">
    <property type="entry name" value="NPHP3-like_N"/>
</dbReference>